<feature type="transmembrane region" description="Helical" evidence="1">
    <location>
        <begin position="129"/>
        <end position="150"/>
    </location>
</feature>
<keyword evidence="1" id="KW-1133">Transmembrane helix</keyword>
<organism evidence="2 3">
    <name type="scientific">Evansella cellulosilytica (strain ATCC 21833 / DSM 2522 / FERM P-1141 / JCM 9156 / N-4)</name>
    <name type="common">Bacillus cellulosilyticus</name>
    <dbReference type="NCBI Taxonomy" id="649639"/>
    <lineage>
        <taxon>Bacteria</taxon>
        <taxon>Bacillati</taxon>
        <taxon>Bacillota</taxon>
        <taxon>Bacilli</taxon>
        <taxon>Bacillales</taxon>
        <taxon>Bacillaceae</taxon>
        <taxon>Evansella</taxon>
    </lineage>
</organism>
<dbReference type="HOGENOM" id="CLU_1432788_0_0_9"/>
<dbReference type="AlphaFoldDB" id="E6TZ36"/>
<feature type="transmembrane region" description="Helical" evidence="1">
    <location>
        <begin position="156"/>
        <end position="180"/>
    </location>
</feature>
<protein>
    <submittedName>
        <fullName evidence="2">Uncharacterized protein</fullName>
    </submittedName>
</protein>
<keyword evidence="1" id="KW-0472">Membrane</keyword>
<dbReference type="RefSeq" id="WP_013490805.1">
    <property type="nucleotide sequence ID" value="NC_014829.1"/>
</dbReference>
<proteinExistence type="predicted"/>
<reference evidence="2" key="1">
    <citation type="submission" date="2010-12" db="EMBL/GenBank/DDBJ databases">
        <title>Complete sequence of Bacillus cellulosilyticus DSM 2522.</title>
        <authorList>
            <consortium name="US DOE Joint Genome Institute"/>
            <person name="Lucas S."/>
            <person name="Copeland A."/>
            <person name="Lapidus A."/>
            <person name="Cheng J.-F."/>
            <person name="Bruce D."/>
            <person name="Goodwin L."/>
            <person name="Pitluck S."/>
            <person name="Chertkov O."/>
            <person name="Detter J.C."/>
            <person name="Han C."/>
            <person name="Tapia R."/>
            <person name="Land M."/>
            <person name="Hauser L."/>
            <person name="Jeffries C."/>
            <person name="Kyrpides N."/>
            <person name="Ivanova N."/>
            <person name="Mikhailova N."/>
            <person name="Brumm P."/>
            <person name="Mead D."/>
            <person name="Woyke T."/>
        </authorList>
    </citation>
    <scope>NUCLEOTIDE SEQUENCE [LARGE SCALE GENOMIC DNA]</scope>
    <source>
        <strain evidence="2">DSM 2522</strain>
    </source>
</reference>
<evidence type="ECO:0000256" key="1">
    <source>
        <dbReference type="SAM" id="Phobius"/>
    </source>
</evidence>
<feature type="transmembrane region" description="Helical" evidence="1">
    <location>
        <begin position="24"/>
        <end position="45"/>
    </location>
</feature>
<gene>
    <name evidence="2" type="ordered locus">Bcell_4252</name>
</gene>
<name>E6TZ36_EVAC2</name>
<feature type="transmembrane region" description="Helical" evidence="1">
    <location>
        <begin position="86"/>
        <end position="109"/>
    </location>
</feature>
<keyword evidence="3" id="KW-1185">Reference proteome</keyword>
<accession>E6TZ36</accession>
<evidence type="ECO:0000313" key="2">
    <source>
        <dbReference type="EMBL" id="ADU32479.1"/>
    </source>
</evidence>
<dbReference type="Proteomes" id="UP000001401">
    <property type="component" value="Chromosome"/>
</dbReference>
<dbReference type="EMBL" id="CP002394">
    <property type="protein sequence ID" value="ADU32479.1"/>
    <property type="molecule type" value="Genomic_DNA"/>
</dbReference>
<evidence type="ECO:0000313" key="3">
    <source>
        <dbReference type="Proteomes" id="UP000001401"/>
    </source>
</evidence>
<keyword evidence="1" id="KW-0812">Transmembrane</keyword>
<dbReference type="KEGG" id="bco:Bcell_4252"/>
<feature type="transmembrane region" description="Helical" evidence="1">
    <location>
        <begin position="57"/>
        <end position="74"/>
    </location>
</feature>
<sequence>MINIFLGLLFIFFKPNLSFLDIGIAYYITNIIGYISIFFGVKELARKYNGIVKVQPYVIFMMIHSIIFLLLNVSGNSPLTIEMSSYMAVISLIGLGFIIVGTFLVFIIISKLIEVLKVETSKTVSARKLELVCAAMMITFFLTGVSYFLFPLTPEIPQMMMGILLFLKVIFLFGFYNVFLRNRESIVEHY</sequence>
<dbReference type="OrthoDB" id="2451918at2"/>